<reference evidence="1 2" key="1">
    <citation type="submission" date="2015-12" db="EMBL/GenBank/DDBJ databases">
        <authorList>
            <person name="Shamseldin A."/>
            <person name="Moawad H."/>
            <person name="Abd El-Rahim W.M."/>
            <person name="Sadowsky M.J."/>
        </authorList>
    </citation>
    <scope>NUCLEOTIDE SEQUENCE [LARGE SCALE GENOMIC DNA]</scope>
    <source>
        <strain evidence="1 2">Ar51</strain>
    </source>
</reference>
<evidence type="ECO:0000313" key="1">
    <source>
        <dbReference type="EMBL" id="ALV40566.1"/>
    </source>
</evidence>
<dbReference type="Gene3D" id="3.10.450.50">
    <property type="match status" value="1"/>
</dbReference>
<dbReference type="STRING" id="121292.AU252_04780"/>
<proteinExistence type="predicted"/>
<gene>
    <name evidence="1" type="ORF">AU252_04780</name>
</gene>
<name>A0A0U3GMY2_9MICC</name>
<dbReference type="InterPro" id="IPR032710">
    <property type="entry name" value="NTF2-like_dom_sf"/>
</dbReference>
<dbReference type="SUPFAM" id="SSF54427">
    <property type="entry name" value="NTF2-like"/>
    <property type="match status" value="1"/>
</dbReference>
<dbReference type="AlphaFoldDB" id="A0A0U3GMY2"/>
<dbReference type="EMBL" id="CP013747">
    <property type="protein sequence ID" value="ALV40566.1"/>
    <property type="molecule type" value="Genomic_DNA"/>
</dbReference>
<dbReference type="PANTHER" id="PTHR38436">
    <property type="entry name" value="POLYKETIDE CYCLASE SNOAL-LIKE DOMAIN"/>
    <property type="match status" value="1"/>
</dbReference>
<dbReference type="PANTHER" id="PTHR38436:SF1">
    <property type="entry name" value="ESTER CYCLASE"/>
    <property type="match status" value="1"/>
</dbReference>
<dbReference type="RefSeq" id="WP_058929737.1">
    <property type="nucleotide sequence ID" value="NZ_CP013747.1"/>
</dbReference>
<evidence type="ECO:0008006" key="3">
    <source>
        <dbReference type="Google" id="ProtNLM"/>
    </source>
</evidence>
<dbReference type="InterPro" id="IPR009959">
    <property type="entry name" value="Cyclase_SnoaL-like"/>
</dbReference>
<sequence length="135" mass="15155">MSEENKALARRSWEAPDNLDIIDEVYAPDLVWHDPGQEIHGTEEAKQFIATYKSAFPDMSATVEDEIAEGDKVVTRWTLRGSHQGEIEEFGPPTGRQVEIKGISISRIEGGKIVEEWNSYDNLGVMQQLGLVPEK</sequence>
<dbReference type="Proteomes" id="UP000065151">
    <property type="component" value="Chromosome"/>
</dbReference>
<dbReference type="Pfam" id="PF07366">
    <property type="entry name" value="SnoaL"/>
    <property type="match status" value="1"/>
</dbReference>
<dbReference type="GO" id="GO:0030638">
    <property type="term" value="P:polyketide metabolic process"/>
    <property type="evidence" value="ECO:0007669"/>
    <property type="project" value="InterPro"/>
</dbReference>
<accession>A0A0U3GMY2</accession>
<protein>
    <recommendedName>
        <fullName evidence="3">Ester cyclase</fullName>
    </recommendedName>
</protein>
<dbReference type="KEGG" id="psul:AU252_04780"/>
<organism evidence="1">
    <name type="scientific">Pseudarthrobacter sulfonivorans</name>
    <dbReference type="NCBI Taxonomy" id="121292"/>
    <lineage>
        <taxon>Bacteria</taxon>
        <taxon>Bacillati</taxon>
        <taxon>Actinomycetota</taxon>
        <taxon>Actinomycetes</taxon>
        <taxon>Micrococcales</taxon>
        <taxon>Micrococcaceae</taxon>
        <taxon>Pseudarthrobacter</taxon>
    </lineage>
</organism>
<evidence type="ECO:0000313" key="2">
    <source>
        <dbReference type="Proteomes" id="UP000065151"/>
    </source>
</evidence>